<feature type="transmembrane region" description="Helical" evidence="1">
    <location>
        <begin position="264"/>
        <end position="295"/>
    </location>
</feature>
<keyword evidence="3" id="KW-1185">Reference proteome</keyword>
<dbReference type="OrthoDB" id="1049480at2"/>
<name>A0A3S0AE26_9FLAO</name>
<feature type="transmembrane region" description="Helical" evidence="1">
    <location>
        <begin position="141"/>
        <end position="165"/>
    </location>
</feature>
<evidence type="ECO:0000313" key="3">
    <source>
        <dbReference type="Proteomes" id="UP000267585"/>
    </source>
</evidence>
<reference evidence="2 3" key="1">
    <citation type="submission" date="2018-11" db="EMBL/GenBank/DDBJ databases">
        <title>Arenibacter aquaticus sp.nov., a marine bacterium isolated from surface seawater in the South China Sea.</title>
        <authorList>
            <person name="Guo J."/>
            <person name="Sun J."/>
        </authorList>
    </citation>
    <scope>NUCLEOTIDE SEQUENCE [LARGE SCALE GENOMIC DNA]</scope>
    <source>
        <strain evidence="2 3">GUO666</strain>
    </source>
</reference>
<evidence type="ECO:0000313" key="2">
    <source>
        <dbReference type="EMBL" id="RTE53433.1"/>
    </source>
</evidence>
<sequence length="316" mass="35934">MQRENKDNYIELRVNRDFGDMITLYFDFFKQNLKKFTNIFIGYNGIFLIGLLLVSYLLVSGVIGLISNEQNTFLDGVGFGTDAYLIYFGLGGVLFFFIFLMVAILNYSLSTSYMIKYEEYKGQGFNKEEVWQQIKSNLGNIVLFILLILLLFVLLMVVAFILAFIPLVGMLAQYVLQYFIMAWVGVSFFVMLKEKRGIIEALGEGWNLVTKNFWTAVGVNFILGLLIGLLIMVVMIIPGILVGIYTFHVVQNDVALGSSIVPTIIYTLGTCMFLIIAVYSQCLSQFINGLLYFSLHEKMYNLNSRSKIDQIGLQDQ</sequence>
<proteinExistence type="predicted"/>
<dbReference type="EMBL" id="RQPJ01000005">
    <property type="protein sequence ID" value="RTE53433.1"/>
    <property type="molecule type" value="Genomic_DNA"/>
</dbReference>
<comment type="caution">
    <text evidence="2">The sequence shown here is derived from an EMBL/GenBank/DDBJ whole genome shotgun (WGS) entry which is preliminary data.</text>
</comment>
<protein>
    <recommendedName>
        <fullName evidence="4">Glycerophosphoryl diester phosphodiesterase membrane domain-containing protein</fullName>
    </recommendedName>
</protein>
<dbReference type="AlphaFoldDB" id="A0A3S0AE26"/>
<evidence type="ECO:0000256" key="1">
    <source>
        <dbReference type="SAM" id="Phobius"/>
    </source>
</evidence>
<feature type="transmembrane region" description="Helical" evidence="1">
    <location>
        <begin position="40"/>
        <end position="66"/>
    </location>
</feature>
<keyword evidence="1" id="KW-1133">Transmembrane helix</keyword>
<feature type="transmembrane region" description="Helical" evidence="1">
    <location>
        <begin position="86"/>
        <end position="107"/>
    </location>
</feature>
<keyword evidence="1" id="KW-0812">Transmembrane</keyword>
<evidence type="ECO:0008006" key="4">
    <source>
        <dbReference type="Google" id="ProtNLM"/>
    </source>
</evidence>
<dbReference type="Proteomes" id="UP000267585">
    <property type="component" value="Unassembled WGS sequence"/>
</dbReference>
<keyword evidence="1" id="KW-0472">Membrane</keyword>
<accession>A0A3S0AE26</accession>
<feature type="transmembrane region" description="Helical" evidence="1">
    <location>
        <begin position="171"/>
        <end position="192"/>
    </location>
</feature>
<dbReference type="RefSeq" id="WP_126162329.1">
    <property type="nucleotide sequence ID" value="NZ_RQPJ01000005.1"/>
</dbReference>
<feature type="transmembrane region" description="Helical" evidence="1">
    <location>
        <begin position="213"/>
        <end position="244"/>
    </location>
</feature>
<gene>
    <name evidence="2" type="ORF">EHW67_10445</name>
</gene>
<organism evidence="2 3">
    <name type="scientific">Arenibacter aquaticus</name>
    <dbReference type="NCBI Taxonomy" id="2489054"/>
    <lineage>
        <taxon>Bacteria</taxon>
        <taxon>Pseudomonadati</taxon>
        <taxon>Bacteroidota</taxon>
        <taxon>Flavobacteriia</taxon>
        <taxon>Flavobacteriales</taxon>
        <taxon>Flavobacteriaceae</taxon>
        <taxon>Arenibacter</taxon>
    </lineage>
</organism>